<dbReference type="GO" id="GO:0006511">
    <property type="term" value="P:ubiquitin-dependent protein catabolic process"/>
    <property type="evidence" value="ECO:0007669"/>
    <property type="project" value="InterPro"/>
</dbReference>
<feature type="transmembrane region" description="Helical" evidence="16">
    <location>
        <begin position="382"/>
        <end position="405"/>
    </location>
</feature>
<evidence type="ECO:0000256" key="9">
    <source>
        <dbReference type="ARBA" id="ARBA00022729"/>
    </source>
</evidence>
<feature type="transmembrane region" description="Helical" evidence="16">
    <location>
        <begin position="278"/>
        <end position="305"/>
    </location>
</feature>
<feature type="transmembrane region" description="Helical" evidence="16">
    <location>
        <begin position="500"/>
        <end position="524"/>
    </location>
</feature>
<dbReference type="PANTHER" id="PTHR10766">
    <property type="entry name" value="TRANSMEMBRANE 9 SUPERFAMILY PROTEIN"/>
    <property type="match status" value="1"/>
</dbReference>
<dbReference type="Gene3D" id="3.60.20.10">
    <property type="entry name" value="Glutamine Phosphoribosylpyrophosphate, subunit 1, domain 1"/>
    <property type="match status" value="1"/>
</dbReference>
<keyword evidence="11 16" id="KW-1133">Transmembrane helix</keyword>
<evidence type="ECO:0000256" key="14">
    <source>
        <dbReference type="ARBA" id="ARBA00023242"/>
    </source>
</evidence>
<dbReference type="GO" id="GO:0072657">
    <property type="term" value="P:protein localization to membrane"/>
    <property type="evidence" value="ECO:0007669"/>
    <property type="project" value="TreeGrafter"/>
</dbReference>
<dbReference type="InterPro" id="IPR000426">
    <property type="entry name" value="Proteasome_asu_N"/>
</dbReference>
<dbReference type="AlphaFoldDB" id="A0A1I8GDI3"/>
<feature type="transmembrane region" description="Helical" evidence="16">
    <location>
        <begin position="465"/>
        <end position="488"/>
    </location>
</feature>
<evidence type="ECO:0000256" key="7">
    <source>
        <dbReference type="ARBA" id="ARBA00022490"/>
    </source>
</evidence>
<dbReference type="GO" id="GO:0005634">
    <property type="term" value="C:nucleus"/>
    <property type="evidence" value="ECO:0007669"/>
    <property type="project" value="UniProtKB-SubCell"/>
</dbReference>
<dbReference type="InterPro" id="IPR001353">
    <property type="entry name" value="Proteasome_sua/b"/>
</dbReference>
<dbReference type="Pfam" id="PF00227">
    <property type="entry name" value="Proteasome"/>
    <property type="match status" value="1"/>
</dbReference>
<evidence type="ECO:0000256" key="6">
    <source>
        <dbReference type="ARBA" id="ARBA00005227"/>
    </source>
</evidence>
<dbReference type="Proteomes" id="UP000095280">
    <property type="component" value="Unplaced"/>
</dbReference>
<accession>A0A1I8GDI3</accession>
<evidence type="ECO:0000256" key="8">
    <source>
        <dbReference type="ARBA" id="ARBA00022692"/>
    </source>
</evidence>
<keyword evidence="14" id="KW-0539">Nucleus</keyword>
<evidence type="ECO:0000313" key="18">
    <source>
        <dbReference type="Proteomes" id="UP000095280"/>
    </source>
</evidence>
<dbReference type="InterPro" id="IPR023332">
    <property type="entry name" value="Proteasome_alpha-type"/>
</dbReference>
<keyword evidence="8 16" id="KW-0812">Transmembrane</keyword>
<dbReference type="GO" id="GO:0005794">
    <property type="term" value="C:Golgi apparatus"/>
    <property type="evidence" value="ECO:0007669"/>
    <property type="project" value="UniProtKB-SubCell"/>
</dbReference>
<dbReference type="PROSITE" id="PS00388">
    <property type="entry name" value="PROTEASOME_ALPHA_1"/>
    <property type="match status" value="1"/>
</dbReference>
<dbReference type="InterPro" id="IPR004240">
    <property type="entry name" value="EMP70"/>
</dbReference>
<evidence type="ECO:0000256" key="11">
    <source>
        <dbReference type="ARBA" id="ARBA00022989"/>
    </source>
</evidence>
<evidence type="ECO:0000256" key="2">
    <source>
        <dbReference type="ARBA" id="ARBA00004123"/>
    </source>
</evidence>
<organism evidence="18 19">
    <name type="scientific">Macrostomum lignano</name>
    <dbReference type="NCBI Taxonomy" id="282301"/>
    <lineage>
        <taxon>Eukaryota</taxon>
        <taxon>Metazoa</taxon>
        <taxon>Spiralia</taxon>
        <taxon>Lophotrochozoa</taxon>
        <taxon>Platyhelminthes</taxon>
        <taxon>Rhabditophora</taxon>
        <taxon>Macrostomorpha</taxon>
        <taxon>Macrostomida</taxon>
        <taxon>Macrostomidae</taxon>
        <taxon>Macrostomum</taxon>
    </lineage>
</organism>
<evidence type="ECO:0000256" key="13">
    <source>
        <dbReference type="ARBA" id="ARBA00023136"/>
    </source>
</evidence>
<dbReference type="PROSITE" id="PS51475">
    <property type="entry name" value="PROTEASOME_ALPHA_2"/>
    <property type="match status" value="1"/>
</dbReference>
<keyword evidence="18" id="KW-1185">Reference proteome</keyword>
<reference evidence="19" key="1">
    <citation type="submission" date="2016-11" db="UniProtKB">
        <authorList>
            <consortium name="WormBaseParasite"/>
        </authorList>
    </citation>
    <scope>IDENTIFICATION</scope>
</reference>
<name>A0A1I8GDI3_9PLAT</name>
<evidence type="ECO:0000256" key="4">
    <source>
        <dbReference type="ARBA" id="ARBA00004496"/>
    </source>
</evidence>
<evidence type="ECO:0000256" key="15">
    <source>
        <dbReference type="PROSITE-ProRule" id="PRU00808"/>
    </source>
</evidence>
<keyword evidence="9" id="KW-0732">Signal</keyword>
<keyword evidence="10 15" id="KW-0647">Proteasome</keyword>
<comment type="subcellular location">
    <subcellularLocation>
        <location evidence="4">Cytoplasm</location>
    </subcellularLocation>
    <subcellularLocation>
        <location evidence="5">Golgi apparatus</location>
    </subcellularLocation>
    <subcellularLocation>
        <location evidence="3">Membrane</location>
        <topology evidence="3">Multi-pass membrane protein</topology>
    </subcellularLocation>
    <subcellularLocation>
        <location evidence="2">Nucleus</location>
    </subcellularLocation>
</comment>
<dbReference type="SMART" id="SM00948">
    <property type="entry name" value="Proteasome_A_N"/>
    <property type="match status" value="1"/>
</dbReference>
<sequence length="824" mass="92944">AVKLTSVKTQLPYEYYSMPFCTPEKGFEYKAENLGEILKGDRIVNTPYVLKAGRDEKCRKLCEVSLQPEQATMLTDRIHNKYTVHLMADNLPVATKFKMLGTGETQYELGYRLGYELKDKAQLFVHNHLKFIVSYNLDEHQMYRIVGFEVEPSSIKASQVSFDRSSGVDRCVFKEEAGSRLEPQQVTNTLDKVVYTYEVVWRPSKVPWSSRWDIYLTMQDFQIHWFSIINSIVIIFFLAGVVTMIMYNRDDDLEETLEETGWKLVHGDVFRPPRRARLLIALLGSGVQLFMMFLSTICLAALGMLSPASRGSLMTAATFFYVFSGLVSGYFSARMYKTMKGWKSAALLTGLLLPAIVLGTGFFINFFVWAKASSGAVPFGTMVALLALWLCVSVPLVMAGSFFGFRKQPYEHPVRTNQIPRAVPDQKWYSNVLISILITGILPFGAVFIELFFILTAIWEKQFYYLFGFLLAVFIILIISCAQISVVMTYFQLCSEDYHWWWRSFIISGGCAFYVLVYSIFYFVTKLSLTDFVSVILYFGYSMLMVIVFWIFTGTVGFYASYCTIAARPHPTMSSIGTGYDLDVSEYSPEGKLFQVEYAHKAVESSGTAVGICCRDGVVLAVENIVTSKLYETNCNRRVFHIDRHIGMAASGLLPDARAVARHAREEAADYRQSHGEPMPLSELASRVSNLMHAYTMYSAVRPFGCGVLLAAFENGRPQLYGVEPSGVYYSYHGYAIGKAKQNARTEIEKLKLAELSAANGVKEAAKIIYSCHDEVKDKYFELDLSLTSAETAGRHVIVTGEQWTEASNYAKAALEEHDSDDDV</sequence>
<feature type="transmembrane region" description="Helical" evidence="16">
    <location>
        <begin position="225"/>
        <end position="247"/>
    </location>
</feature>
<evidence type="ECO:0000256" key="12">
    <source>
        <dbReference type="ARBA" id="ARBA00023034"/>
    </source>
</evidence>
<evidence type="ECO:0000256" key="5">
    <source>
        <dbReference type="ARBA" id="ARBA00004555"/>
    </source>
</evidence>
<dbReference type="WBParaSite" id="maker-uti_cns_0001574-snap-gene-0.7-mRNA-1">
    <property type="protein sequence ID" value="maker-uti_cns_0001574-snap-gene-0.7-mRNA-1"/>
    <property type="gene ID" value="maker-uti_cns_0001574-snap-gene-0.7"/>
</dbReference>
<dbReference type="FunFam" id="3.60.20.10:FF:000007">
    <property type="entry name" value="Proteasome subunit alpha type"/>
    <property type="match status" value="1"/>
</dbReference>
<evidence type="ECO:0000313" key="19">
    <source>
        <dbReference type="WBParaSite" id="maker-uti_cns_0001574-snap-gene-0.7-mRNA-1"/>
    </source>
</evidence>
<dbReference type="GO" id="GO:0019773">
    <property type="term" value="C:proteasome core complex, alpha-subunit complex"/>
    <property type="evidence" value="ECO:0007669"/>
    <property type="project" value="UniProtKB-UniRule"/>
</dbReference>
<comment type="similarity">
    <text evidence="6 16">Belongs to the nonaspanin (TM9SF) (TC 9.A.2) family.</text>
</comment>
<evidence type="ECO:0000256" key="3">
    <source>
        <dbReference type="ARBA" id="ARBA00004141"/>
    </source>
</evidence>
<dbReference type="InterPro" id="IPR029055">
    <property type="entry name" value="Ntn_hydrolases_N"/>
</dbReference>
<feature type="transmembrane region" description="Helical" evidence="16">
    <location>
        <begin position="432"/>
        <end position="459"/>
    </location>
</feature>
<dbReference type="SUPFAM" id="SSF56235">
    <property type="entry name" value="N-terminal nucleophile aminohydrolases (Ntn hydrolases)"/>
    <property type="match status" value="1"/>
</dbReference>
<evidence type="ECO:0000256" key="16">
    <source>
        <dbReference type="RuleBase" id="RU363079"/>
    </source>
</evidence>
<keyword evidence="7" id="KW-0963">Cytoplasm</keyword>
<proteinExistence type="inferred from homology"/>
<dbReference type="Pfam" id="PF02990">
    <property type="entry name" value="EMP70"/>
    <property type="match status" value="1"/>
</dbReference>
<comment type="similarity">
    <text evidence="15">Belongs to the peptidase T1A family.</text>
</comment>
<evidence type="ECO:0000256" key="1">
    <source>
        <dbReference type="ARBA" id="ARBA00002000"/>
    </source>
</evidence>
<dbReference type="PANTHER" id="PTHR10766:SF55">
    <property type="entry name" value="TRANSMEMBRANE 9 SUPERFAMILY MEMBER 4"/>
    <property type="match status" value="1"/>
</dbReference>
<dbReference type="GO" id="GO:0016020">
    <property type="term" value="C:membrane"/>
    <property type="evidence" value="ECO:0007669"/>
    <property type="project" value="UniProtKB-SubCell"/>
</dbReference>
<feature type="transmembrane region" description="Helical" evidence="16">
    <location>
        <begin position="536"/>
        <end position="560"/>
    </location>
</feature>
<dbReference type="CDD" id="cd03751">
    <property type="entry name" value="proteasome_alpha_type_3"/>
    <property type="match status" value="1"/>
</dbReference>
<protein>
    <recommendedName>
        <fullName evidence="16">Transmembrane 9 superfamily member</fullName>
    </recommendedName>
</protein>
<keyword evidence="13 16" id="KW-0472">Membrane</keyword>
<keyword evidence="12" id="KW-0333">Golgi apparatus</keyword>
<feature type="transmembrane region" description="Helical" evidence="16">
    <location>
        <begin position="311"/>
        <end position="333"/>
    </location>
</feature>
<feature type="domain" description="Proteasome alpha-type subunits" evidence="17">
    <location>
        <begin position="580"/>
        <end position="602"/>
    </location>
</feature>
<feature type="transmembrane region" description="Helical" evidence="16">
    <location>
        <begin position="345"/>
        <end position="370"/>
    </location>
</feature>
<evidence type="ECO:0000259" key="17">
    <source>
        <dbReference type="PROSITE" id="PS00388"/>
    </source>
</evidence>
<evidence type="ECO:0000256" key="10">
    <source>
        <dbReference type="ARBA" id="ARBA00022942"/>
    </source>
</evidence>
<comment type="function">
    <text evidence="1">The proteasome is a multicatalytic proteinase complex which is characterized by its ability to cleave peptides with Arg, Phe, Tyr, Leu, and Glu adjacent to the leaving group at neutral or slightly basic pH. The proteasome has an ATP-dependent proteolytic activity.</text>
</comment>
<dbReference type="Pfam" id="PF10584">
    <property type="entry name" value="Proteasome_A_N"/>
    <property type="match status" value="1"/>
</dbReference>